<gene>
    <name evidence="1" type="ORF">QIA18_06495</name>
</gene>
<proteinExistence type="predicted"/>
<dbReference type="EMBL" id="CP179474">
    <property type="protein sequence ID" value="XPC85719.1"/>
    <property type="molecule type" value="Genomic_DNA"/>
</dbReference>
<keyword evidence="1" id="KW-0614">Plasmid</keyword>
<dbReference type="Proteomes" id="UP001304851">
    <property type="component" value="Plasmid cp32-9"/>
</dbReference>
<keyword evidence="2" id="KW-1185">Reference proteome</keyword>
<organism evidence="1 2">
    <name type="scientific">Borreliella carolinensis</name>
    <dbReference type="NCBI Taxonomy" id="478174"/>
    <lineage>
        <taxon>Bacteria</taxon>
        <taxon>Pseudomonadati</taxon>
        <taxon>Spirochaetota</taxon>
        <taxon>Spirochaetia</taxon>
        <taxon>Spirochaetales</taxon>
        <taxon>Borreliaceae</taxon>
        <taxon>Borreliella</taxon>
    </lineage>
</organism>
<geneLocation type="plasmid" evidence="1 2">
    <name>cp32-9</name>
</geneLocation>
<accession>A0ACD5GL32</accession>
<evidence type="ECO:0000313" key="2">
    <source>
        <dbReference type="Proteomes" id="UP001304851"/>
    </source>
</evidence>
<reference evidence="1" key="1">
    <citation type="submission" date="2024-11" db="EMBL/GenBank/DDBJ databases">
        <title>Sequencing of Borrelia variable plasmids from multiple Borrelia sensu lato isolates.</title>
        <authorList>
            <person name="Mongodin E.F."/>
            <person name="Rudenko N."/>
            <person name="Fraser C.M."/>
            <person name="Schutzer S."/>
            <person name="Luft B."/>
            <person name="Morgan R."/>
            <person name="Casjens S."/>
            <person name="Qiu W."/>
        </authorList>
    </citation>
    <scope>NUCLEOTIDE SEQUENCE</scope>
    <source>
        <strain evidence="1">SCGT-18</strain>
    </source>
</reference>
<evidence type="ECO:0000313" key="1">
    <source>
        <dbReference type="EMBL" id="XPC85719.1"/>
    </source>
</evidence>
<protein>
    <submittedName>
        <fullName evidence="1">ERF family protein</fullName>
    </submittedName>
</protein>
<name>A0ACD5GL32_9SPIR</name>
<sequence length="336" mass="39190">MTNISNNNNQEIQNNIQAEISFENNMRTLFLNLPGIDKNLKGYGYKYQNFNEIVREIKNVIKKHNLELRVAQHPVFTVVEGQVLHVIRTTFYSTSSSGRYKESFDTPILTEKLQCNSENGAKTVNTLPQFVGSAITYFKRYALVAALGIESEIDTDAAPIYNNHENENSMPSKQASVNQKQEQRQEIHQVQKNNTIQNQKRDIKQEQKKDRLYYYGVFKEALSNIKDWVNSPTIKDNINSIIQKIGFIQKIDPNNIEYVKRIEADLKSYLDKNSDFKSVNYWAEIIKNYFKKNNRLKDLQDFEEFMGLKRTAYGPSPLIFFSVLKEYERFDEIFAA</sequence>